<dbReference type="Proteomes" id="UP001497516">
    <property type="component" value="Chromosome 5"/>
</dbReference>
<dbReference type="EMBL" id="OZ034818">
    <property type="protein sequence ID" value="CAL1389975.1"/>
    <property type="molecule type" value="Genomic_DNA"/>
</dbReference>
<keyword evidence="3" id="KW-1185">Reference proteome</keyword>
<protein>
    <recommendedName>
        <fullName evidence="4">Secreted protein</fullName>
    </recommendedName>
</protein>
<reference evidence="2 3" key="1">
    <citation type="submission" date="2024-04" db="EMBL/GenBank/DDBJ databases">
        <authorList>
            <person name="Fracassetti M."/>
        </authorList>
    </citation>
    <scope>NUCLEOTIDE SEQUENCE [LARGE SCALE GENOMIC DNA]</scope>
</reference>
<evidence type="ECO:0000313" key="3">
    <source>
        <dbReference type="Proteomes" id="UP001497516"/>
    </source>
</evidence>
<accession>A0AAV2EX43</accession>
<name>A0AAV2EX43_9ROSI</name>
<evidence type="ECO:0000256" key="1">
    <source>
        <dbReference type="SAM" id="SignalP"/>
    </source>
</evidence>
<sequence>MKMELVSAIGLSLGLAAAVGTPCPAWPPSAPASFVLVAPQFGAQSTLAFTCSSRCDLPPRQFALSPDSLLLSP</sequence>
<organism evidence="2 3">
    <name type="scientific">Linum trigynum</name>
    <dbReference type="NCBI Taxonomy" id="586398"/>
    <lineage>
        <taxon>Eukaryota</taxon>
        <taxon>Viridiplantae</taxon>
        <taxon>Streptophyta</taxon>
        <taxon>Embryophyta</taxon>
        <taxon>Tracheophyta</taxon>
        <taxon>Spermatophyta</taxon>
        <taxon>Magnoliopsida</taxon>
        <taxon>eudicotyledons</taxon>
        <taxon>Gunneridae</taxon>
        <taxon>Pentapetalae</taxon>
        <taxon>rosids</taxon>
        <taxon>fabids</taxon>
        <taxon>Malpighiales</taxon>
        <taxon>Linaceae</taxon>
        <taxon>Linum</taxon>
    </lineage>
</organism>
<dbReference type="AlphaFoldDB" id="A0AAV2EX43"/>
<proteinExistence type="predicted"/>
<evidence type="ECO:0000313" key="2">
    <source>
        <dbReference type="EMBL" id="CAL1389975.1"/>
    </source>
</evidence>
<feature type="chain" id="PRO_5043337494" description="Secreted protein" evidence="1">
    <location>
        <begin position="19"/>
        <end position="73"/>
    </location>
</feature>
<feature type="signal peptide" evidence="1">
    <location>
        <begin position="1"/>
        <end position="18"/>
    </location>
</feature>
<keyword evidence="1" id="KW-0732">Signal</keyword>
<gene>
    <name evidence="2" type="ORF">LTRI10_LOCUS30788</name>
</gene>
<evidence type="ECO:0008006" key="4">
    <source>
        <dbReference type="Google" id="ProtNLM"/>
    </source>
</evidence>